<evidence type="ECO:0000313" key="2">
    <source>
        <dbReference type="EMBL" id="KAJ4442672.1"/>
    </source>
</evidence>
<accession>A0ABQ8T9W6</accession>
<organism evidence="2 3">
    <name type="scientific">Periplaneta americana</name>
    <name type="common">American cockroach</name>
    <name type="synonym">Blatta americana</name>
    <dbReference type="NCBI Taxonomy" id="6978"/>
    <lineage>
        <taxon>Eukaryota</taxon>
        <taxon>Metazoa</taxon>
        <taxon>Ecdysozoa</taxon>
        <taxon>Arthropoda</taxon>
        <taxon>Hexapoda</taxon>
        <taxon>Insecta</taxon>
        <taxon>Pterygota</taxon>
        <taxon>Neoptera</taxon>
        <taxon>Polyneoptera</taxon>
        <taxon>Dictyoptera</taxon>
        <taxon>Blattodea</taxon>
        <taxon>Blattoidea</taxon>
        <taxon>Blattidae</taxon>
        <taxon>Blattinae</taxon>
        <taxon>Periplaneta</taxon>
    </lineage>
</organism>
<gene>
    <name evidence="2" type="ORF">ANN_04261</name>
</gene>
<sequence length="117" mass="13271">MSKKVITDEIAERSKSKELLVTEEEIAREFNTILNNDNDDDKSVGDLSELEDNLLRKVNMSLIQIYLSDRTQIFLIDRGFEVAPKEEQNPGARSGPASQKRKRCPICPSTNDKKDST</sequence>
<reference evidence="2 3" key="1">
    <citation type="journal article" date="2022" name="Allergy">
        <title>Genome assembly and annotation of Periplaneta americana reveal a comprehensive cockroach allergen profile.</title>
        <authorList>
            <person name="Wang L."/>
            <person name="Xiong Q."/>
            <person name="Saelim N."/>
            <person name="Wang L."/>
            <person name="Nong W."/>
            <person name="Wan A.T."/>
            <person name="Shi M."/>
            <person name="Liu X."/>
            <person name="Cao Q."/>
            <person name="Hui J.H.L."/>
            <person name="Sookrung N."/>
            <person name="Leung T.F."/>
            <person name="Tungtrongchitr A."/>
            <person name="Tsui S.K.W."/>
        </authorList>
    </citation>
    <scope>NUCLEOTIDE SEQUENCE [LARGE SCALE GENOMIC DNA]</scope>
    <source>
        <strain evidence="2">PWHHKU_190912</strain>
    </source>
</reference>
<proteinExistence type="predicted"/>
<protein>
    <submittedName>
        <fullName evidence="2">Uncharacterized protein</fullName>
    </submittedName>
</protein>
<comment type="caution">
    <text evidence="2">The sequence shown here is derived from an EMBL/GenBank/DDBJ whole genome shotgun (WGS) entry which is preliminary data.</text>
</comment>
<dbReference type="Proteomes" id="UP001148838">
    <property type="component" value="Unassembled WGS sequence"/>
</dbReference>
<dbReference type="EMBL" id="JAJSOF020000013">
    <property type="protein sequence ID" value="KAJ4442672.1"/>
    <property type="molecule type" value="Genomic_DNA"/>
</dbReference>
<evidence type="ECO:0000313" key="3">
    <source>
        <dbReference type="Proteomes" id="UP001148838"/>
    </source>
</evidence>
<feature type="region of interest" description="Disordered" evidence="1">
    <location>
        <begin position="84"/>
        <end position="117"/>
    </location>
</feature>
<name>A0ABQ8T9W6_PERAM</name>
<evidence type="ECO:0000256" key="1">
    <source>
        <dbReference type="SAM" id="MobiDB-lite"/>
    </source>
</evidence>
<keyword evidence="3" id="KW-1185">Reference proteome</keyword>